<keyword evidence="2 12" id="KW-0444">Lipid biosynthesis</keyword>
<comment type="PTM">
    <text evidence="12">Is synthesized initially as an inactive proenzyme. Formation of the active enzyme involves a self-maturation process in which the active site pyruvoyl group is generated from an internal serine residue via an autocatalytic post-translational modification. Two non-identical subunits are generated from the proenzyme in this reaction, and the pyruvate is formed at the N-terminus of the alpha chain, which is derived from the carboxyl end of the proenzyme. The autoendoproteolytic cleavage occurs by a canonical serine protease mechanism, in which the side chain hydroxyl group of the serine supplies its oxygen atom to form the C-terminus of the beta chain, while the remainder of the serine residue undergoes an oxidative deamination to produce ammonia and the pyruvoyl prosthetic group on the alpha chain. During this reaction, the Ser that is part of the protease active site of the proenzyme becomes the pyruvoyl prosthetic group, which constitutes an essential element of the active site of the mature decarboxylase.</text>
</comment>
<evidence type="ECO:0000256" key="5">
    <source>
        <dbReference type="ARBA" id="ARBA00022989"/>
    </source>
</evidence>
<evidence type="ECO:0000256" key="2">
    <source>
        <dbReference type="ARBA" id="ARBA00022516"/>
    </source>
</evidence>
<comment type="function">
    <text evidence="12">Catalyzes the formation of phosphatidylethanolamine (PtdEtn) from phosphatidylserine (PtdSer). Plays a central role in phospholipid metabolism and in the interorganelle trafficking of phosphatidylserine.</text>
</comment>
<dbReference type="Proteomes" id="UP000217199">
    <property type="component" value="Unassembled WGS sequence"/>
</dbReference>
<dbReference type="UniPathway" id="UPA00558">
    <property type="reaction ID" value="UER00616"/>
</dbReference>
<proteinExistence type="inferred from homology"/>
<keyword evidence="6 12" id="KW-0443">Lipid metabolism</keyword>
<dbReference type="GO" id="GO:0016540">
    <property type="term" value="P:protein autoprocessing"/>
    <property type="evidence" value="ECO:0007669"/>
    <property type="project" value="UniProtKB-UniRule"/>
</dbReference>
<comment type="cofactor">
    <cofactor evidence="12">
        <name>pyruvate</name>
        <dbReference type="ChEBI" id="CHEBI:15361"/>
    </cofactor>
    <text evidence="12">Binds 1 pyruvoyl group covalently per subunit.</text>
</comment>
<evidence type="ECO:0000256" key="7">
    <source>
        <dbReference type="ARBA" id="ARBA00023136"/>
    </source>
</evidence>
<keyword evidence="12" id="KW-0999">Mitochondrion inner membrane</keyword>
<keyword evidence="5 12" id="KW-1133">Transmembrane helix</keyword>
<dbReference type="InterPro" id="IPR033177">
    <property type="entry name" value="PSD-B"/>
</dbReference>
<dbReference type="EMBL" id="NBII01000002">
    <property type="protein sequence ID" value="PAV21671.1"/>
    <property type="molecule type" value="Genomic_DNA"/>
</dbReference>
<evidence type="ECO:0000256" key="12">
    <source>
        <dbReference type="HAMAP-Rule" id="MF_03208"/>
    </source>
</evidence>
<dbReference type="OrthoDB" id="4330at2759"/>
<evidence type="ECO:0000313" key="15">
    <source>
        <dbReference type="Proteomes" id="UP000217199"/>
    </source>
</evidence>
<keyword evidence="3 12" id="KW-0812">Transmembrane</keyword>
<keyword evidence="12" id="KW-0865">Zymogen</keyword>
<feature type="site" description="Cleavage (non-hydrolytic); by autocatalysis" evidence="12">
    <location>
        <begin position="495"/>
        <end position="496"/>
    </location>
</feature>
<feature type="active site" description="Charge relay system; for autoendoproteolytic cleavage activity" evidence="12">
    <location>
        <position position="382"/>
    </location>
</feature>
<feature type="active site" description="Charge relay system; for autoendoproteolytic cleavage activity" evidence="12">
    <location>
        <position position="496"/>
    </location>
</feature>
<dbReference type="NCBIfam" id="TIGR00163">
    <property type="entry name" value="PS_decarb"/>
    <property type="match status" value="1"/>
</dbReference>
<dbReference type="HAMAP" id="MF_03208">
    <property type="entry name" value="PS_decarb_PSD_B_type1_euk"/>
    <property type="match status" value="1"/>
</dbReference>
<keyword evidence="4 12" id="KW-0210">Decarboxylase</keyword>
<evidence type="ECO:0000256" key="10">
    <source>
        <dbReference type="ARBA" id="ARBA00023264"/>
    </source>
</evidence>
<comment type="pathway">
    <text evidence="1">Lipid metabolism.</text>
</comment>
<dbReference type="FunCoup" id="A0A286UPZ9">
    <property type="interactions" value="263"/>
</dbReference>
<evidence type="ECO:0000256" key="4">
    <source>
        <dbReference type="ARBA" id="ARBA00022793"/>
    </source>
</evidence>
<comment type="caution">
    <text evidence="14">The sequence shown here is derived from an EMBL/GenBank/DDBJ whole genome shotgun (WGS) entry which is preliminary data.</text>
</comment>
<keyword evidence="12" id="KW-0496">Mitochondrion</keyword>
<accession>A0A286UPZ9</accession>
<feature type="region of interest" description="Disordered" evidence="13">
    <location>
        <begin position="292"/>
        <end position="315"/>
    </location>
</feature>
<keyword evidence="9 12" id="KW-0456">Lyase</keyword>
<sequence>MKPVYHFSPNELAMLGYKQGFFRRTTSNVYRGGRRHVTKYVARAVYAGRQYSQYRRRDGNPGSPFGSSGKTPLHEKLADAWKNTPTKWYPLPVLVGALLLVALNFRKKQRQQSAQGHEDPMIVDRDGEEVIKLRGPLQVHVIGALPLRNLSRLWGYLNSLELPVWFRPIGFKVYSRIFGVNLDEVEEELTHYKSLGDFFYRRLKPGARPVDDAILVSPADGRILHFGTVEGSRVEQVKGLTYSLDALLGRSPTSPTSKKVEFLNRDHEVVMDQEFAEINGIEYTLEQLLGSSDAPKVTESEARREEEAPDGELNVLRQVGDQTDASMPPTDSDSNLAHDVSVARAVGRPALSRKESDHQHHPHNKLHFAVIYLAPGDYHRFHSPAAWVVERRRHFAGELFSVSPYVARRLANLFVLNERVALLGRWTHGFFSMTPVGATNVGSILLNFDSELRTNVRGRLPPPGTFTEAAYSNASKILRGKPLRAGEEMGGFCLGSTIVLVFEAPKDFEFDLHAGQQVKVGQKLGNVKKST</sequence>
<dbReference type="AlphaFoldDB" id="A0A286UPZ9"/>
<feature type="active site" description="Schiff-base intermediate with substrate; via pyruvic acid; for decarboxylase activity" evidence="12">
    <location>
        <position position="496"/>
    </location>
</feature>
<dbReference type="PANTHER" id="PTHR10067">
    <property type="entry name" value="PHOSPHATIDYLSERINE DECARBOXYLASE"/>
    <property type="match status" value="1"/>
</dbReference>
<name>A0A286UPZ9_9AGAM</name>
<protein>
    <recommendedName>
        <fullName evidence="12">Phosphatidylserine decarboxylase proenzyme 1, mitochondrial</fullName>
        <ecNumber evidence="12">4.1.1.65</ecNumber>
    </recommendedName>
    <component>
        <recommendedName>
            <fullName evidence="12">Phosphatidylserine decarboxylase 1 beta chain</fullName>
        </recommendedName>
    </component>
    <component>
        <recommendedName>
            <fullName evidence="12">Phosphatidylserine decarboxylase 1 alpha chain</fullName>
        </recommendedName>
    </component>
</protein>
<feature type="active site" description="Charge relay system; for autoendoproteolytic cleavage activity" evidence="12">
    <location>
        <position position="220"/>
    </location>
</feature>
<comment type="subcellular location">
    <molecule>Phosphatidylserine decarboxylase 1 beta chain</molecule>
    <subcellularLocation>
        <location evidence="12">Mitochondrion inner membrane</location>
        <topology evidence="12">Single-pass membrane protein</topology>
        <orientation evidence="12">Intermembrane side</orientation>
    </subcellularLocation>
</comment>
<dbReference type="STRING" id="2282107.A0A286UPZ9"/>
<evidence type="ECO:0000256" key="1">
    <source>
        <dbReference type="ARBA" id="ARBA00005189"/>
    </source>
</evidence>
<evidence type="ECO:0000256" key="9">
    <source>
        <dbReference type="ARBA" id="ARBA00023239"/>
    </source>
</evidence>
<keyword evidence="11 12" id="KW-0670">Pyruvate</keyword>
<feature type="modified residue" description="Pyruvic acid (Ser); by autocatalysis" evidence="12">
    <location>
        <position position="496"/>
    </location>
</feature>
<dbReference type="PANTHER" id="PTHR10067:SF6">
    <property type="entry name" value="PHOSPHATIDYLSERINE DECARBOXYLASE PROENZYME, MITOCHONDRIAL"/>
    <property type="match status" value="1"/>
</dbReference>
<organism evidence="14 15">
    <name type="scientific">Pyrrhoderma noxium</name>
    <dbReference type="NCBI Taxonomy" id="2282107"/>
    <lineage>
        <taxon>Eukaryota</taxon>
        <taxon>Fungi</taxon>
        <taxon>Dikarya</taxon>
        <taxon>Basidiomycota</taxon>
        <taxon>Agaricomycotina</taxon>
        <taxon>Agaricomycetes</taxon>
        <taxon>Hymenochaetales</taxon>
        <taxon>Hymenochaetaceae</taxon>
        <taxon>Pyrrhoderma</taxon>
    </lineage>
</organism>
<gene>
    <name evidence="12" type="primary">PSD1</name>
    <name evidence="14" type="ORF">PNOK_0162800</name>
</gene>
<feature type="compositionally biased region" description="Basic and acidic residues" evidence="13">
    <location>
        <begin position="296"/>
        <end position="306"/>
    </location>
</feature>
<feature type="topological domain" description="Mitochondrial matrix" evidence="12">
    <location>
        <begin position="1"/>
        <end position="88"/>
    </location>
</feature>
<evidence type="ECO:0000256" key="3">
    <source>
        <dbReference type="ARBA" id="ARBA00022692"/>
    </source>
</evidence>
<comment type="pathway">
    <text evidence="12">Phospholipid metabolism; phosphatidylethanolamine biosynthesis; phosphatidylethanolamine from CDP-diacylglycerol: step 2/2.</text>
</comment>
<evidence type="ECO:0000256" key="6">
    <source>
        <dbReference type="ARBA" id="ARBA00023098"/>
    </source>
</evidence>
<dbReference type="GO" id="GO:0005743">
    <property type="term" value="C:mitochondrial inner membrane"/>
    <property type="evidence" value="ECO:0007669"/>
    <property type="project" value="UniProtKB-SubCell"/>
</dbReference>
<keyword evidence="15" id="KW-1185">Reference proteome</keyword>
<evidence type="ECO:0000256" key="11">
    <source>
        <dbReference type="ARBA" id="ARBA00023317"/>
    </source>
</evidence>
<dbReference type="GO" id="GO:0004609">
    <property type="term" value="F:phosphatidylserine decarboxylase activity"/>
    <property type="evidence" value="ECO:0007669"/>
    <property type="project" value="UniProtKB-UniRule"/>
</dbReference>
<feature type="chain" id="PRO_5023426985" description="Phosphatidylserine decarboxylase 1 beta chain" evidence="12">
    <location>
        <begin position="1"/>
        <end position="495"/>
    </location>
</feature>
<comment type="similarity">
    <text evidence="12">Belongs to the phosphatidylserine decarboxylase family. PSD-B subfamily. Eukaryotic type I sub-subfamily.</text>
</comment>
<dbReference type="InParanoid" id="A0A286UPZ9"/>
<feature type="topological domain" description="Mitochondrial intermembrane" evidence="12">
    <location>
        <begin position="108"/>
        <end position="531"/>
    </location>
</feature>
<keyword evidence="8 12" id="KW-0594">Phospholipid biosynthesis</keyword>
<comment type="catalytic activity">
    <reaction evidence="12">
        <text>a 1,2-diacyl-sn-glycero-3-phospho-L-serine + H(+) = a 1,2-diacyl-sn-glycero-3-phosphoethanolamine + CO2</text>
        <dbReference type="Rhea" id="RHEA:20828"/>
        <dbReference type="ChEBI" id="CHEBI:15378"/>
        <dbReference type="ChEBI" id="CHEBI:16526"/>
        <dbReference type="ChEBI" id="CHEBI:57262"/>
        <dbReference type="ChEBI" id="CHEBI:64612"/>
        <dbReference type="EC" id="4.1.1.65"/>
    </reaction>
</comment>
<evidence type="ECO:0000313" key="14">
    <source>
        <dbReference type="EMBL" id="PAV21671.1"/>
    </source>
</evidence>
<dbReference type="EC" id="4.1.1.65" evidence="12"/>
<comment type="subunit">
    <text evidence="12">Heterodimer of a large membrane-associated beta subunit and a small pyruvoyl-containing alpha subunit.</text>
</comment>
<dbReference type="Pfam" id="PF02666">
    <property type="entry name" value="PS_Dcarbxylase"/>
    <property type="match status" value="2"/>
</dbReference>
<keyword evidence="7 12" id="KW-0472">Membrane</keyword>
<feature type="chain" id="PRO_5023426984" description="Phosphatidylserine decarboxylase 1 alpha chain" evidence="12">
    <location>
        <begin position="496"/>
        <end position="531"/>
    </location>
</feature>
<dbReference type="InterPro" id="IPR033661">
    <property type="entry name" value="PSD_type1_euk"/>
</dbReference>
<reference evidence="14 15" key="1">
    <citation type="journal article" date="2017" name="Mol. Ecol.">
        <title>Comparative and population genomic landscape of Phellinus noxius: A hypervariable fungus causing root rot in trees.</title>
        <authorList>
            <person name="Chung C.L."/>
            <person name="Lee T.J."/>
            <person name="Akiba M."/>
            <person name="Lee H.H."/>
            <person name="Kuo T.H."/>
            <person name="Liu D."/>
            <person name="Ke H.M."/>
            <person name="Yokoi T."/>
            <person name="Roa M.B."/>
            <person name="Lu M.J."/>
            <person name="Chang Y.Y."/>
            <person name="Ann P.J."/>
            <person name="Tsai J.N."/>
            <person name="Chen C.Y."/>
            <person name="Tzean S.S."/>
            <person name="Ota Y."/>
            <person name="Hattori T."/>
            <person name="Sahashi N."/>
            <person name="Liou R.F."/>
            <person name="Kikuchi T."/>
            <person name="Tsai I.J."/>
        </authorList>
    </citation>
    <scope>NUCLEOTIDE SEQUENCE [LARGE SCALE GENOMIC DNA]</scope>
    <source>
        <strain evidence="14 15">FFPRI411160</strain>
    </source>
</reference>
<keyword evidence="10 12" id="KW-1208">Phospholipid metabolism</keyword>
<dbReference type="InterPro" id="IPR003817">
    <property type="entry name" value="PS_Dcarbxylase"/>
</dbReference>
<evidence type="ECO:0000256" key="8">
    <source>
        <dbReference type="ARBA" id="ARBA00023209"/>
    </source>
</evidence>
<evidence type="ECO:0000256" key="13">
    <source>
        <dbReference type="SAM" id="MobiDB-lite"/>
    </source>
</evidence>
<comment type="subcellular location">
    <molecule>Phosphatidylserine decarboxylase 1 alpha chain</molecule>
    <subcellularLocation>
        <location evidence="12">Mitochondrion inner membrane</location>
        <topology evidence="12">Peripheral membrane protein</topology>
        <orientation evidence="12">Intermembrane side</orientation>
    </subcellularLocation>
    <text evidence="12">Anchored to the mitochondrial inner membrane through its interaction with the integral membrane beta chain.</text>
</comment>
<dbReference type="GO" id="GO:0006646">
    <property type="term" value="P:phosphatidylethanolamine biosynthetic process"/>
    <property type="evidence" value="ECO:0007669"/>
    <property type="project" value="UniProtKB-UniRule"/>
</dbReference>